<dbReference type="Pfam" id="PF00583">
    <property type="entry name" value="Acetyltransf_1"/>
    <property type="match status" value="1"/>
</dbReference>
<evidence type="ECO:0000313" key="5">
    <source>
        <dbReference type="Proteomes" id="UP000236199"/>
    </source>
</evidence>
<dbReference type="PANTHER" id="PTHR42919:SF8">
    <property type="entry name" value="N-ALPHA-ACETYLTRANSFERASE 50"/>
    <property type="match status" value="1"/>
</dbReference>
<sequence length="196" mass="22864">MSIEKATTKESEDFVELFLISAPFFYLLFGQKTKPMLNNLFKTRENLFSFEHVFFSKIEENISGMIISYDWKSKNKENLRTGYLMLKNLGITFVKVLPILLKLNQTVGKVIKGEFYISNIAVYAPYRSLGIGKQLIFKAEEEARKLKSLKIVLDVEKENTIAIKFYKKIGYEKTSESTLELSRQHKLSFFRMEKVL</sequence>
<evidence type="ECO:0000259" key="3">
    <source>
        <dbReference type="PROSITE" id="PS51186"/>
    </source>
</evidence>
<reference evidence="4 5" key="1">
    <citation type="submission" date="2013-12" db="EMBL/GenBank/DDBJ databases">
        <title>Comparative genomics of Petrotoga isolates.</title>
        <authorList>
            <person name="Nesbo C.L."/>
            <person name="Charchuk R."/>
            <person name="Chow K."/>
        </authorList>
    </citation>
    <scope>NUCLEOTIDE SEQUENCE [LARGE SCALE GENOMIC DNA]</scope>
    <source>
        <strain evidence="4 5">DSM 10691</strain>
    </source>
</reference>
<protein>
    <submittedName>
        <fullName evidence="4">Acetyltransferase</fullName>
    </submittedName>
</protein>
<organism evidence="4 5">
    <name type="scientific">Petrotoga miotherma DSM 10691</name>
    <dbReference type="NCBI Taxonomy" id="1434326"/>
    <lineage>
        <taxon>Bacteria</taxon>
        <taxon>Thermotogati</taxon>
        <taxon>Thermotogota</taxon>
        <taxon>Thermotogae</taxon>
        <taxon>Petrotogales</taxon>
        <taxon>Petrotogaceae</taxon>
        <taxon>Petrotoga</taxon>
    </lineage>
</organism>
<name>A0A2K1PEN9_9BACT</name>
<dbReference type="AlphaFoldDB" id="A0A2K1PEN9"/>
<evidence type="ECO:0000256" key="2">
    <source>
        <dbReference type="ARBA" id="ARBA00023315"/>
    </source>
</evidence>
<evidence type="ECO:0000256" key="1">
    <source>
        <dbReference type="ARBA" id="ARBA00022679"/>
    </source>
</evidence>
<dbReference type="GO" id="GO:0031415">
    <property type="term" value="C:NatA complex"/>
    <property type="evidence" value="ECO:0007669"/>
    <property type="project" value="TreeGrafter"/>
</dbReference>
<dbReference type="InterPro" id="IPR051556">
    <property type="entry name" value="N-term/lysine_N-AcTrnsfr"/>
</dbReference>
<dbReference type="SUPFAM" id="SSF55729">
    <property type="entry name" value="Acyl-CoA N-acyltransferases (Nat)"/>
    <property type="match status" value="1"/>
</dbReference>
<dbReference type="InterPro" id="IPR016181">
    <property type="entry name" value="Acyl_CoA_acyltransferase"/>
</dbReference>
<dbReference type="EMBL" id="AZRM01000015">
    <property type="protein sequence ID" value="PNS01263.1"/>
    <property type="molecule type" value="Genomic_DNA"/>
</dbReference>
<dbReference type="GO" id="GO:0007064">
    <property type="term" value="P:mitotic sister chromatid cohesion"/>
    <property type="evidence" value="ECO:0007669"/>
    <property type="project" value="TreeGrafter"/>
</dbReference>
<evidence type="ECO:0000313" key="4">
    <source>
        <dbReference type="EMBL" id="PNS01263.1"/>
    </source>
</evidence>
<keyword evidence="2" id="KW-0012">Acyltransferase</keyword>
<dbReference type="InterPro" id="IPR000182">
    <property type="entry name" value="GNAT_dom"/>
</dbReference>
<dbReference type="Proteomes" id="UP000236199">
    <property type="component" value="Unassembled WGS sequence"/>
</dbReference>
<feature type="domain" description="N-acetyltransferase" evidence="3">
    <location>
        <begin position="53"/>
        <end position="196"/>
    </location>
</feature>
<proteinExistence type="predicted"/>
<gene>
    <name evidence="4" type="ORF">X928_03260</name>
</gene>
<dbReference type="Gene3D" id="3.40.630.30">
    <property type="match status" value="1"/>
</dbReference>
<comment type="caution">
    <text evidence="4">The sequence shown here is derived from an EMBL/GenBank/DDBJ whole genome shotgun (WGS) entry which is preliminary data.</text>
</comment>
<keyword evidence="5" id="KW-1185">Reference proteome</keyword>
<keyword evidence="1 4" id="KW-0808">Transferase</keyword>
<dbReference type="GO" id="GO:0008080">
    <property type="term" value="F:N-acetyltransferase activity"/>
    <property type="evidence" value="ECO:0007669"/>
    <property type="project" value="TreeGrafter"/>
</dbReference>
<dbReference type="PROSITE" id="PS51186">
    <property type="entry name" value="GNAT"/>
    <property type="match status" value="1"/>
</dbReference>
<dbReference type="PANTHER" id="PTHR42919">
    <property type="entry name" value="N-ALPHA-ACETYLTRANSFERASE"/>
    <property type="match status" value="1"/>
</dbReference>
<dbReference type="CDD" id="cd04301">
    <property type="entry name" value="NAT_SF"/>
    <property type="match status" value="1"/>
</dbReference>
<accession>A0A2K1PEN9</accession>